<keyword evidence="6 7" id="KW-0413">Isomerase</keyword>
<keyword evidence="4 7" id="KW-0799">Topoisomerase</keyword>
<dbReference type="Gene3D" id="3.90.199.10">
    <property type="entry name" value="Topoisomerase II, domain 5"/>
    <property type="match status" value="1"/>
</dbReference>
<evidence type="ECO:0000256" key="6">
    <source>
        <dbReference type="ARBA" id="ARBA00023235"/>
    </source>
</evidence>
<name>A0A4V3EJ24_9ACTN</name>
<dbReference type="GO" id="GO:0009330">
    <property type="term" value="C:DNA topoisomerase type II (double strand cut, ATP-hydrolyzing) complex"/>
    <property type="evidence" value="ECO:0007669"/>
    <property type="project" value="TreeGrafter"/>
</dbReference>
<gene>
    <name evidence="10" type="ORF">BDK89_2240</name>
</gene>
<evidence type="ECO:0000256" key="2">
    <source>
        <dbReference type="ARBA" id="ARBA00008263"/>
    </source>
</evidence>
<keyword evidence="5 7" id="KW-0238">DNA-binding</keyword>
<evidence type="ECO:0000313" key="10">
    <source>
        <dbReference type="EMBL" id="TDT16648.1"/>
    </source>
</evidence>
<keyword evidence="8" id="KW-0175">Coiled coil</keyword>
<dbReference type="PROSITE" id="PS52040">
    <property type="entry name" value="TOPO_IIA"/>
    <property type="match status" value="1"/>
</dbReference>
<evidence type="ECO:0000256" key="7">
    <source>
        <dbReference type="PROSITE-ProRule" id="PRU01384"/>
    </source>
</evidence>
<dbReference type="InterPro" id="IPR035516">
    <property type="entry name" value="Gyrase/topoIV_suA_C"/>
</dbReference>
<dbReference type="SMART" id="SM00434">
    <property type="entry name" value="TOP4c"/>
    <property type="match status" value="1"/>
</dbReference>
<dbReference type="Gene3D" id="1.10.268.10">
    <property type="entry name" value="Topoisomerase, domain 3"/>
    <property type="match status" value="1"/>
</dbReference>
<evidence type="ECO:0000256" key="4">
    <source>
        <dbReference type="ARBA" id="ARBA00023029"/>
    </source>
</evidence>
<dbReference type="EC" id="5.6.2.2" evidence="3"/>
<dbReference type="RefSeq" id="WP_133869005.1">
    <property type="nucleotide sequence ID" value="NZ_SOAU01000001.1"/>
</dbReference>
<sequence>MARKKKSAPVVEFTEDVVDLGAVEQLNKDYFAFSDYVVGDRAVPSASDGLKPVHRRILWGMHTMRLFPDRPHVKTARVTGEVMGKYHPHGDQSISDALARLAQPFSNLLPPLDFHGNVGSPDFGPAAPRYTETRLGRFGMLLLDEIDQGVVPMEENYEGSTTEPVVLPAAYPNLLVNGANGIAVGLSSYLPPHDPREVCEAALMLLDRKSSSVEDLMTVLPGPSFPSECTITNGDELPDIYRSGQGRVTVRGAWTIEPVGRGRQQIVVTSLPYDDTRLGSTEKFIGQVGDALDAGDLAGIVSFNDESSDGQVRITLELGTGVDPDMIIPGLLRHTNLQTTNKVQMHFLDEHGVVRLYNLRTVLQAWVAHRIRVVVARSENRLAKIAERLHRLRGFLAVLVDIDETIRIVRTSKTRAVARERLCERFEIDEIQANAVLDLNLGQLTEDAVIEFNKETDELEKEQAKLELLLSSEQRQRTEVARGLRKVMEEFTDDIAPRVTTITTEEAPKVSKAAMVIDQPIQVYVDASGWVQGIRRGSKAKPKLVPLHTFDTSTANTMVVITTSGQLIRTLVDNVPEKPTAAASLLPGLEGEPLVWWLEADMPDDLLLVMSDGMVKRIAASDCEGGDRKGGISIVKLATGSRLVSIGRFDEATPVVLVADSGQGIRFVPSDMRQMGRAAAGVKGIKLGAGEQVVFGGTVTGDTILLATDKKHGKRFAVDELPEQGRAGKGVKVMPAGRWGKAAVGAFTEAAGDVLVIDGDDQPDPVSLSIGAFPQVARDAKPGKIRMHDVPIRRIVTPT</sequence>
<evidence type="ECO:0000313" key="11">
    <source>
        <dbReference type="Proteomes" id="UP000294558"/>
    </source>
</evidence>
<dbReference type="SUPFAM" id="SSF56719">
    <property type="entry name" value="Type II DNA topoisomerase"/>
    <property type="match status" value="1"/>
</dbReference>
<dbReference type="Gene3D" id="3.30.1360.40">
    <property type="match status" value="1"/>
</dbReference>
<evidence type="ECO:0000256" key="3">
    <source>
        <dbReference type="ARBA" id="ARBA00012895"/>
    </source>
</evidence>
<feature type="domain" description="Topo IIA-type catalytic" evidence="9">
    <location>
        <begin position="43"/>
        <end position="515"/>
    </location>
</feature>
<dbReference type="InterPro" id="IPR002205">
    <property type="entry name" value="Topo_IIA_dom_A"/>
</dbReference>
<comment type="caution">
    <text evidence="10">The sequence shown here is derived from an EMBL/GenBank/DDBJ whole genome shotgun (WGS) entry which is preliminary data.</text>
</comment>
<dbReference type="InterPro" id="IPR013758">
    <property type="entry name" value="Topo_IIA_A/C_ab"/>
</dbReference>
<dbReference type="PANTHER" id="PTHR43493">
    <property type="entry name" value="DNA GYRASE/TOPOISOMERASE SUBUNIT A"/>
    <property type="match status" value="1"/>
</dbReference>
<evidence type="ECO:0000259" key="9">
    <source>
        <dbReference type="PROSITE" id="PS52040"/>
    </source>
</evidence>
<dbReference type="SUPFAM" id="SSF101904">
    <property type="entry name" value="GyrA/ParC C-terminal domain-like"/>
    <property type="match status" value="1"/>
</dbReference>
<dbReference type="GO" id="GO:0006265">
    <property type="term" value="P:DNA topological change"/>
    <property type="evidence" value="ECO:0007669"/>
    <property type="project" value="UniProtKB-UniRule"/>
</dbReference>
<evidence type="ECO:0000256" key="5">
    <source>
        <dbReference type="ARBA" id="ARBA00023125"/>
    </source>
</evidence>
<dbReference type="GO" id="GO:0005737">
    <property type="term" value="C:cytoplasm"/>
    <property type="evidence" value="ECO:0007669"/>
    <property type="project" value="TreeGrafter"/>
</dbReference>
<comment type="similarity">
    <text evidence="2">Belongs to the type II topoisomerase GyrA/ParC subunit family.</text>
</comment>
<dbReference type="EMBL" id="SOAU01000001">
    <property type="protein sequence ID" value="TDT16648.1"/>
    <property type="molecule type" value="Genomic_DNA"/>
</dbReference>
<feature type="active site" description="O-(5'-phospho-DNA)-tyrosine intermediate" evidence="7">
    <location>
        <position position="130"/>
    </location>
</feature>
<dbReference type="InterPro" id="IPR013757">
    <property type="entry name" value="Topo_IIA_A_a_sf"/>
</dbReference>
<dbReference type="Proteomes" id="UP000294558">
    <property type="component" value="Unassembled WGS sequence"/>
</dbReference>
<dbReference type="GO" id="GO:0034335">
    <property type="term" value="F:DNA negative supercoiling activity"/>
    <property type="evidence" value="ECO:0007669"/>
    <property type="project" value="UniProtKB-ARBA"/>
</dbReference>
<dbReference type="InterPro" id="IPR050220">
    <property type="entry name" value="Type_II_DNA_Topoisomerases"/>
</dbReference>
<organism evidence="10 11">
    <name type="scientific">Ilumatobacter fluminis</name>
    <dbReference type="NCBI Taxonomy" id="467091"/>
    <lineage>
        <taxon>Bacteria</taxon>
        <taxon>Bacillati</taxon>
        <taxon>Actinomycetota</taxon>
        <taxon>Acidimicrobiia</taxon>
        <taxon>Acidimicrobiales</taxon>
        <taxon>Ilumatobacteraceae</taxon>
        <taxon>Ilumatobacter</taxon>
    </lineage>
</organism>
<dbReference type="Pfam" id="PF03989">
    <property type="entry name" value="DNA_gyraseA_C"/>
    <property type="match status" value="3"/>
</dbReference>
<dbReference type="PANTHER" id="PTHR43493:SF5">
    <property type="entry name" value="DNA GYRASE SUBUNIT A, CHLOROPLASTIC_MITOCHONDRIAL"/>
    <property type="match status" value="1"/>
</dbReference>
<evidence type="ECO:0000256" key="8">
    <source>
        <dbReference type="SAM" id="Coils"/>
    </source>
</evidence>
<dbReference type="GO" id="GO:0005524">
    <property type="term" value="F:ATP binding"/>
    <property type="evidence" value="ECO:0007669"/>
    <property type="project" value="InterPro"/>
</dbReference>
<proteinExistence type="inferred from homology"/>
<keyword evidence="11" id="KW-1185">Reference proteome</keyword>
<dbReference type="InterPro" id="IPR013760">
    <property type="entry name" value="Topo_IIA-like_dom_sf"/>
</dbReference>
<feature type="coiled-coil region" evidence="8">
    <location>
        <begin position="449"/>
        <end position="476"/>
    </location>
</feature>
<dbReference type="AlphaFoldDB" id="A0A4V3EJ24"/>
<dbReference type="CDD" id="cd00187">
    <property type="entry name" value="TOP4c"/>
    <property type="match status" value="1"/>
</dbReference>
<accession>A0A4V3EJ24</accession>
<dbReference type="OrthoDB" id="9806486at2"/>
<protein>
    <recommendedName>
        <fullName evidence="3">DNA topoisomerase (ATP-hydrolyzing)</fullName>
        <ecNumber evidence="3">5.6.2.2</ecNumber>
    </recommendedName>
</protein>
<dbReference type="InterPro" id="IPR006691">
    <property type="entry name" value="GyrA/parC_rep"/>
</dbReference>
<dbReference type="Gene3D" id="2.120.10.90">
    <property type="entry name" value="DNA gyrase/topoisomerase IV, subunit A, C-terminal"/>
    <property type="match status" value="1"/>
</dbReference>
<evidence type="ECO:0000256" key="1">
    <source>
        <dbReference type="ARBA" id="ARBA00000185"/>
    </source>
</evidence>
<dbReference type="Pfam" id="PF00521">
    <property type="entry name" value="DNA_topoisoIV"/>
    <property type="match status" value="1"/>
</dbReference>
<dbReference type="GO" id="GO:0003677">
    <property type="term" value="F:DNA binding"/>
    <property type="evidence" value="ECO:0007669"/>
    <property type="project" value="UniProtKB-UniRule"/>
</dbReference>
<reference evidence="10 11" key="1">
    <citation type="submission" date="2019-03" db="EMBL/GenBank/DDBJ databases">
        <title>Sequencing the genomes of 1000 actinobacteria strains.</title>
        <authorList>
            <person name="Klenk H.-P."/>
        </authorList>
    </citation>
    <scope>NUCLEOTIDE SEQUENCE [LARGE SCALE GENOMIC DNA]</scope>
    <source>
        <strain evidence="10 11">DSM 18936</strain>
    </source>
</reference>
<comment type="catalytic activity">
    <reaction evidence="1 7">
        <text>ATP-dependent breakage, passage and rejoining of double-stranded DNA.</text>
        <dbReference type="EC" id="5.6.2.2"/>
    </reaction>
</comment>